<evidence type="ECO:0000313" key="2">
    <source>
        <dbReference type="Proteomes" id="UP001347796"/>
    </source>
</evidence>
<protein>
    <recommendedName>
        <fullName evidence="3">Endonuclease/reverse transcriptase</fullName>
    </recommendedName>
</protein>
<reference evidence="1 2" key="1">
    <citation type="submission" date="2024-01" db="EMBL/GenBank/DDBJ databases">
        <title>The genome of the rayed Mediterranean limpet Patella caerulea (Linnaeus, 1758).</title>
        <authorList>
            <person name="Anh-Thu Weber A."/>
            <person name="Halstead-Nussloch G."/>
        </authorList>
    </citation>
    <scope>NUCLEOTIDE SEQUENCE [LARGE SCALE GENOMIC DNA]</scope>
    <source>
        <strain evidence="1">AATW-2023a</strain>
        <tissue evidence="1">Whole specimen</tissue>
    </source>
</reference>
<dbReference type="PANTHER" id="PTHR33332">
    <property type="entry name" value="REVERSE TRANSCRIPTASE DOMAIN-CONTAINING PROTEIN"/>
    <property type="match status" value="1"/>
</dbReference>
<dbReference type="Proteomes" id="UP001347796">
    <property type="component" value="Unassembled WGS sequence"/>
</dbReference>
<dbReference type="EMBL" id="JAZGQO010000018">
    <property type="protein sequence ID" value="KAK6167049.1"/>
    <property type="molecule type" value="Genomic_DNA"/>
</dbReference>
<name>A0AAN8GGJ7_PATCE</name>
<dbReference type="AlphaFoldDB" id="A0AAN8GGJ7"/>
<dbReference type="PRINTS" id="PR01345">
    <property type="entry name" value="CERVTRCPTASE"/>
</dbReference>
<accession>A0AAN8GGJ7</accession>
<keyword evidence="2" id="KW-1185">Reference proteome</keyword>
<proteinExistence type="predicted"/>
<sequence>MEFHPEKCTVIHVTNKKTITKYQYNLHGHTLESVTNSKYLGVTISKNLKWDDHIGNIRSKASRTLGFINRNLKGCKQPVKAIAYTTLVRPTLEYASSIWDPYQRKNIKSLESVQRRAARFATSNYSDRTPGSVTSILQDLQWESLETRRVRSRLAMFYKITHGLIDIPPLDYLTPGDGRTRGTNKYRQPPTHRDVYKYSFFPRTITDWNRLPNVITQAANINEFRAQLSKIPAALLTPNV</sequence>
<evidence type="ECO:0008006" key="3">
    <source>
        <dbReference type="Google" id="ProtNLM"/>
    </source>
</evidence>
<organism evidence="1 2">
    <name type="scientific">Patella caerulea</name>
    <name type="common">Rayed Mediterranean limpet</name>
    <dbReference type="NCBI Taxonomy" id="87958"/>
    <lineage>
        <taxon>Eukaryota</taxon>
        <taxon>Metazoa</taxon>
        <taxon>Spiralia</taxon>
        <taxon>Lophotrochozoa</taxon>
        <taxon>Mollusca</taxon>
        <taxon>Gastropoda</taxon>
        <taxon>Patellogastropoda</taxon>
        <taxon>Patelloidea</taxon>
        <taxon>Patellidae</taxon>
        <taxon>Patella</taxon>
    </lineage>
</organism>
<comment type="caution">
    <text evidence="1">The sequence shown here is derived from an EMBL/GenBank/DDBJ whole genome shotgun (WGS) entry which is preliminary data.</text>
</comment>
<evidence type="ECO:0000313" key="1">
    <source>
        <dbReference type="EMBL" id="KAK6167049.1"/>
    </source>
</evidence>
<gene>
    <name evidence="1" type="ORF">SNE40_021157</name>
</gene>